<dbReference type="AlphaFoldDB" id="A0A699HNJ5"/>
<comment type="caution">
    <text evidence="3">The sequence shown here is derived from an EMBL/GenBank/DDBJ whole genome shotgun (WGS) entry which is preliminary data.</text>
</comment>
<evidence type="ECO:0000256" key="1">
    <source>
        <dbReference type="SAM" id="MobiDB-lite"/>
    </source>
</evidence>
<dbReference type="PANTHER" id="PTHR11439:SF495">
    <property type="entry name" value="REVERSE TRANSCRIPTASE, RNA-DEPENDENT DNA POLYMERASE-RELATED"/>
    <property type="match status" value="1"/>
</dbReference>
<dbReference type="EMBL" id="BKCJ010176484">
    <property type="protein sequence ID" value="GEY41360.1"/>
    <property type="molecule type" value="Genomic_DNA"/>
</dbReference>
<feature type="region of interest" description="Disordered" evidence="1">
    <location>
        <begin position="354"/>
        <end position="386"/>
    </location>
</feature>
<accession>A0A699HNJ5</accession>
<evidence type="ECO:0000313" key="3">
    <source>
        <dbReference type="EMBL" id="GEY41360.1"/>
    </source>
</evidence>
<organism evidence="3">
    <name type="scientific">Tanacetum cinerariifolium</name>
    <name type="common">Dalmatian daisy</name>
    <name type="synonym">Chrysanthemum cinerariifolium</name>
    <dbReference type="NCBI Taxonomy" id="118510"/>
    <lineage>
        <taxon>Eukaryota</taxon>
        <taxon>Viridiplantae</taxon>
        <taxon>Streptophyta</taxon>
        <taxon>Embryophyta</taxon>
        <taxon>Tracheophyta</taxon>
        <taxon>Spermatophyta</taxon>
        <taxon>Magnoliopsida</taxon>
        <taxon>eudicotyledons</taxon>
        <taxon>Gunneridae</taxon>
        <taxon>Pentapetalae</taxon>
        <taxon>asterids</taxon>
        <taxon>campanulids</taxon>
        <taxon>Asterales</taxon>
        <taxon>Asteraceae</taxon>
        <taxon>Asteroideae</taxon>
        <taxon>Anthemideae</taxon>
        <taxon>Anthemidinae</taxon>
        <taxon>Tanacetum</taxon>
    </lineage>
</organism>
<reference evidence="3" key="1">
    <citation type="journal article" date="2019" name="Sci. Rep.">
        <title>Draft genome of Tanacetum cinerariifolium, the natural source of mosquito coil.</title>
        <authorList>
            <person name="Yamashiro T."/>
            <person name="Shiraishi A."/>
            <person name="Satake H."/>
            <person name="Nakayama K."/>
        </authorList>
    </citation>
    <scope>NUCLEOTIDE SEQUENCE</scope>
</reference>
<sequence length="838" mass="95533">AQGHTQEEGIDYDEVFSPFARIEAIRLFLAYASFMGFTVYQMDVKSAFLYGTIDEEVEFKALMHEKFQTSSMGELNFFLGLQVLQKEDGIFLSQDNDYGGATQDCKSTTGGCQFMGRRLISWQCKKQTIVATSTTKAEYVAAASCYGQVLWIQNQLLDYEIRHHFIRDCFEKKLISVDHIYTDENATNLLTKPFDAGRFQYLVCKLFPLLGKLSTVSVLLGFGLTFAGTPKYWDILRILMINLRLIPLFWSTARIKTTEEGAKILATVDGILRTVTESSLRRNLKLNDEEGISSLPDAELFENLTLMGYNIYPNQKFTFQKGQFSHQWKYLIHTIMQCMSPKITGFNEFSSNIATTLGEGSGTPTKPHHTPSPEAQPTSPTTYSLPTLPPVTTAPIPTVTLSVTPHLRQYTRRARIAQSLILPPIADEPASPLRDVSQGEACHIFSSFEAEQDMANIAKTSTLPYESTSRVTSLAADEGTQEFEINSLKARIKLLEDKDRGVAEHSGDDAPIKGKRLDVGEEAAERVSDDTEEMETVLTSMDAATILASRVAKVPTGSSSIPTVGPLLLKFPLAVMWFPMLIMIDGLDRSNETIAKYLQEYHQFATEFPFERRIDLISGLVRYQDNYAKVYKFQTQQRKAWSKKQKRDYYMAVIKSNLGWKVKDFRGMTFEEIEAKFTTVWKQIENFIPMSSKEEAKRFKRKGIRFEQESTKKLKTLEEVKASEEVPEEKVKEMMQLVLIEEHLDREDLNQLWALVKESLNIRPALIEWKLYDTCGVHHVTSKDKQIFMLVEKDYPLRKGLAIVMICYKLQVENYYHMASDLILKIHKIANHPRQEDD</sequence>
<feature type="compositionally biased region" description="Low complexity" evidence="1">
    <location>
        <begin position="377"/>
        <end position="386"/>
    </location>
</feature>
<feature type="domain" description="Reverse transcriptase Ty1/copia-type" evidence="2">
    <location>
        <begin position="1"/>
        <end position="57"/>
    </location>
</feature>
<name>A0A699HNJ5_TANCI</name>
<feature type="non-terminal residue" evidence="3">
    <location>
        <position position="1"/>
    </location>
</feature>
<evidence type="ECO:0000259" key="2">
    <source>
        <dbReference type="Pfam" id="PF07727"/>
    </source>
</evidence>
<proteinExistence type="predicted"/>
<protein>
    <recommendedName>
        <fullName evidence="2">Reverse transcriptase Ty1/copia-type domain-containing protein</fullName>
    </recommendedName>
</protein>
<gene>
    <name evidence="3" type="ORF">Tci_413334</name>
</gene>
<dbReference type="InterPro" id="IPR013103">
    <property type="entry name" value="RVT_2"/>
</dbReference>
<dbReference type="Pfam" id="PF07727">
    <property type="entry name" value="RVT_2"/>
    <property type="match status" value="1"/>
</dbReference>
<dbReference type="CDD" id="cd09272">
    <property type="entry name" value="RNase_HI_RT_Ty1"/>
    <property type="match status" value="1"/>
</dbReference>
<dbReference type="PANTHER" id="PTHR11439">
    <property type="entry name" value="GAG-POL-RELATED RETROTRANSPOSON"/>
    <property type="match status" value="1"/>
</dbReference>